<proteinExistence type="predicted"/>
<keyword evidence="3" id="KW-1185">Reference proteome</keyword>
<evidence type="ECO:0000256" key="1">
    <source>
        <dbReference type="SAM" id="MobiDB-lite"/>
    </source>
</evidence>
<accession>A0AAI9XAX5</accession>
<name>A0AAI9XAX5_PENTH</name>
<reference evidence="2" key="1">
    <citation type="submission" date="2015-06" db="EMBL/GenBank/DDBJ databases">
        <authorList>
            <person name="Nguyen H."/>
        </authorList>
    </citation>
    <scope>NUCLEOTIDE SEQUENCE</scope>
    <source>
        <strain evidence="2">DAOM 180753</strain>
    </source>
</reference>
<organism evidence="2 3">
    <name type="scientific">Penicillium thymicola</name>
    <dbReference type="NCBI Taxonomy" id="293382"/>
    <lineage>
        <taxon>Eukaryota</taxon>
        <taxon>Fungi</taxon>
        <taxon>Dikarya</taxon>
        <taxon>Ascomycota</taxon>
        <taxon>Pezizomycotina</taxon>
        <taxon>Eurotiomycetes</taxon>
        <taxon>Eurotiomycetidae</taxon>
        <taxon>Eurotiales</taxon>
        <taxon>Aspergillaceae</taxon>
        <taxon>Penicillium</taxon>
    </lineage>
</organism>
<sequence length="81" mass="8881">MDAVCHQSKDRCNPNTTSSRSNGLRFIILLWIQDSPATSNSLSSFNQFAVGSRHADSHLQSHASPGFEVEDLNSGWSRGFA</sequence>
<gene>
    <name evidence="2" type="ORF">VN97_g2869</name>
</gene>
<protein>
    <submittedName>
        <fullName evidence="2">Uncharacterized protein</fullName>
    </submittedName>
</protein>
<evidence type="ECO:0000313" key="2">
    <source>
        <dbReference type="EMBL" id="KAJ9490365.1"/>
    </source>
</evidence>
<dbReference type="AlphaFoldDB" id="A0AAI9XAX5"/>
<evidence type="ECO:0000313" key="3">
    <source>
        <dbReference type="Proteomes" id="UP001227192"/>
    </source>
</evidence>
<dbReference type="Proteomes" id="UP001227192">
    <property type="component" value="Unassembled WGS sequence"/>
</dbReference>
<feature type="region of interest" description="Disordered" evidence="1">
    <location>
        <begin position="1"/>
        <end position="20"/>
    </location>
</feature>
<dbReference type="EMBL" id="LACB01000058">
    <property type="protein sequence ID" value="KAJ9490365.1"/>
    <property type="molecule type" value="Genomic_DNA"/>
</dbReference>
<reference evidence="2" key="2">
    <citation type="journal article" date="2016" name="Fungal Biol.">
        <title>Ochratoxin A production by Penicillium thymicola.</title>
        <authorList>
            <person name="Nguyen H.D.T."/>
            <person name="McMullin D.R."/>
            <person name="Ponomareva E."/>
            <person name="Riley R."/>
            <person name="Pomraning K.R."/>
            <person name="Baker S.E."/>
            <person name="Seifert K.A."/>
        </authorList>
    </citation>
    <scope>NUCLEOTIDE SEQUENCE</scope>
    <source>
        <strain evidence="2">DAOM 180753</strain>
    </source>
</reference>
<comment type="caution">
    <text evidence="2">The sequence shown here is derived from an EMBL/GenBank/DDBJ whole genome shotgun (WGS) entry which is preliminary data.</text>
</comment>